<dbReference type="PRINTS" id="PR00069">
    <property type="entry name" value="ALDKETRDTASE"/>
</dbReference>
<dbReference type="GO" id="GO:0016491">
    <property type="term" value="F:oxidoreductase activity"/>
    <property type="evidence" value="ECO:0007669"/>
    <property type="project" value="UniProtKB-KW"/>
</dbReference>
<dbReference type="InterPro" id="IPR036812">
    <property type="entry name" value="NAD(P)_OxRdtase_dom_sf"/>
</dbReference>
<proteinExistence type="inferred from homology"/>
<dbReference type="Pfam" id="PF00248">
    <property type="entry name" value="Aldo_ket_red"/>
    <property type="match status" value="1"/>
</dbReference>
<dbReference type="FunFam" id="3.20.20.100:FF:000006">
    <property type="entry name" value="Aldo-keto reductase family 1 member A1"/>
    <property type="match status" value="1"/>
</dbReference>
<dbReference type="EMBL" id="JAVRBK010000001">
    <property type="protein sequence ID" value="KAK5650295.1"/>
    <property type="molecule type" value="Genomic_DNA"/>
</dbReference>
<dbReference type="PROSITE" id="PS00062">
    <property type="entry name" value="ALDOKETO_REDUCTASE_2"/>
    <property type="match status" value="1"/>
</dbReference>
<accession>A0AAN7VMP7</accession>
<dbReference type="PROSITE" id="PS00063">
    <property type="entry name" value="ALDOKETO_REDUCTASE_3"/>
    <property type="match status" value="1"/>
</dbReference>
<feature type="active site" description="Proton donor" evidence="4">
    <location>
        <position position="49"/>
    </location>
</feature>
<keyword evidence="3" id="KW-0560">Oxidoreductase</keyword>
<dbReference type="PIRSF" id="PIRSF000097">
    <property type="entry name" value="AKR"/>
    <property type="match status" value="1"/>
</dbReference>
<protein>
    <recommendedName>
        <fullName evidence="7">NADP-dependent oxidoreductase domain-containing protein</fullName>
    </recommendedName>
</protein>
<dbReference type="Gene3D" id="3.20.20.100">
    <property type="entry name" value="NADP-dependent oxidoreductase domain"/>
    <property type="match status" value="1"/>
</dbReference>
<dbReference type="InterPro" id="IPR023210">
    <property type="entry name" value="NADP_OxRdtase_dom"/>
</dbReference>
<keyword evidence="9" id="KW-1185">Reference proteome</keyword>
<evidence type="ECO:0000313" key="8">
    <source>
        <dbReference type="EMBL" id="KAK5650295.1"/>
    </source>
</evidence>
<dbReference type="AlphaFoldDB" id="A0AAN7VMP7"/>
<evidence type="ECO:0000256" key="3">
    <source>
        <dbReference type="ARBA" id="ARBA00023002"/>
    </source>
</evidence>
<organism evidence="8 9">
    <name type="scientific">Pyrocoelia pectoralis</name>
    <dbReference type="NCBI Taxonomy" id="417401"/>
    <lineage>
        <taxon>Eukaryota</taxon>
        <taxon>Metazoa</taxon>
        <taxon>Ecdysozoa</taxon>
        <taxon>Arthropoda</taxon>
        <taxon>Hexapoda</taxon>
        <taxon>Insecta</taxon>
        <taxon>Pterygota</taxon>
        <taxon>Neoptera</taxon>
        <taxon>Endopterygota</taxon>
        <taxon>Coleoptera</taxon>
        <taxon>Polyphaga</taxon>
        <taxon>Elateriformia</taxon>
        <taxon>Elateroidea</taxon>
        <taxon>Lampyridae</taxon>
        <taxon>Lampyrinae</taxon>
        <taxon>Pyrocoelia</taxon>
    </lineage>
</organism>
<dbReference type="Proteomes" id="UP001329430">
    <property type="component" value="Chromosome 1"/>
</dbReference>
<evidence type="ECO:0000259" key="7">
    <source>
        <dbReference type="Pfam" id="PF00248"/>
    </source>
</evidence>
<evidence type="ECO:0000256" key="1">
    <source>
        <dbReference type="ARBA" id="ARBA00007905"/>
    </source>
</evidence>
<dbReference type="PANTHER" id="PTHR11732">
    <property type="entry name" value="ALDO/KETO REDUCTASE"/>
    <property type="match status" value="1"/>
</dbReference>
<sequence length="309" mass="34787">MAATIKLKNGLEMPVFGLGTWNAHSDEITKAIEHAIDVGYRHFDCAFAYGNEKEIGIGIANKINEGKIKREDIFVTNKLWNTFHSPHLVEGALKQSLQNFGFSYFDLYLMHWPVAFKEGKELFPAGPDGAMQCSNVNFLDTWKAMEKLVGQGLVKSIGISNFNKRQIETLLNVATIRPVMNQIECHPYLNQKDLIEFCKSKGIAITAYCPLGSPDRSWAKVDDPKLFEEPILKELAKKHGKTIAQVALKYNVQRGCVTIPKSSKKSRIEENFDIFDFELSADDIACIDTLDCNLRVCALPRCSHPENPF</sequence>
<evidence type="ECO:0000256" key="4">
    <source>
        <dbReference type="PIRSR" id="PIRSR000097-1"/>
    </source>
</evidence>
<evidence type="ECO:0000313" key="9">
    <source>
        <dbReference type="Proteomes" id="UP001329430"/>
    </source>
</evidence>
<evidence type="ECO:0000256" key="5">
    <source>
        <dbReference type="PIRSR" id="PIRSR000097-2"/>
    </source>
</evidence>
<comment type="caution">
    <text evidence="8">The sequence shown here is derived from an EMBL/GenBank/DDBJ whole genome shotgun (WGS) entry which is preliminary data.</text>
</comment>
<feature type="site" description="Lowers pKa of active site Tyr" evidence="6">
    <location>
        <position position="78"/>
    </location>
</feature>
<name>A0AAN7VMP7_9COLE</name>
<gene>
    <name evidence="8" type="ORF">RI129_001324</name>
</gene>
<evidence type="ECO:0000256" key="6">
    <source>
        <dbReference type="PIRSR" id="PIRSR000097-3"/>
    </source>
</evidence>
<comment type="similarity">
    <text evidence="1">Belongs to the aldo/keto reductase family.</text>
</comment>
<feature type="domain" description="NADP-dependent oxidoreductase" evidence="7">
    <location>
        <begin position="17"/>
        <end position="290"/>
    </location>
</feature>
<dbReference type="InterPro" id="IPR020471">
    <property type="entry name" value="AKR"/>
</dbReference>
<dbReference type="InterPro" id="IPR018170">
    <property type="entry name" value="Aldo/ket_reductase_CS"/>
</dbReference>
<feature type="binding site" evidence="5">
    <location>
        <position position="111"/>
    </location>
    <ligand>
        <name>substrate</name>
    </ligand>
</feature>
<reference evidence="8 9" key="1">
    <citation type="journal article" date="2024" name="Insects">
        <title>An Improved Chromosome-Level Genome Assembly of the Firefly Pyrocoelia pectoralis.</title>
        <authorList>
            <person name="Fu X."/>
            <person name="Meyer-Rochow V.B."/>
            <person name="Ballantyne L."/>
            <person name="Zhu X."/>
        </authorList>
    </citation>
    <scope>NUCLEOTIDE SEQUENCE [LARGE SCALE GENOMIC DNA]</scope>
    <source>
        <strain evidence="8">XCY_ONT2</strain>
    </source>
</reference>
<dbReference type="SUPFAM" id="SSF51430">
    <property type="entry name" value="NAD(P)-linked oxidoreductase"/>
    <property type="match status" value="1"/>
</dbReference>
<dbReference type="PROSITE" id="PS00798">
    <property type="entry name" value="ALDOKETO_REDUCTASE_1"/>
    <property type="match status" value="1"/>
</dbReference>
<keyword evidence="2" id="KW-0521">NADP</keyword>
<evidence type="ECO:0000256" key="2">
    <source>
        <dbReference type="ARBA" id="ARBA00022857"/>
    </source>
</evidence>